<feature type="transmembrane region" description="Helical" evidence="1">
    <location>
        <begin position="34"/>
        <end position="54"/>
    </location>
</feature>
<comment type="caution">
    <text evidence="2">The sequence shown here is derived from an EMBL/GenBank/DDBJ whole genome shotgun (WGS) entry which is preliminary data.</text>
</comment>
<keyword evidence="3" id="KW-1185">Reference proteome</keyword>
<organism evidence="2 3">
    <name type="scientific">Rubneribacter badeniensis</name>
    <dbReference type="NCBI Taxonomy" id="2070688"/>
    <lineage>
        <taxon>Bacteria</taxon>
        <taxon>Bacillati</taxon>
        <taxon>Actinomycetota</taxon>
        <taxon>Coriobacteriia</taxon>
        <taxon>Eggerthellales</taxon>
        <taxon>Eggerthellaceae</taxon>
        <taxon>Rubneribacter</taxon>
    </lineage>
</organism>
<keyword evidence="1" id="KW-0472">Membrane</keyword>
<name>A0A2K2U5N4_9ACTN</name>
<keyword evidence="1" id="KW-0812">Transmembrane</keyword>
<feature type="transmembrane region" description="Helical" evidence="1">
    <location>
        <begin position="7"/>
        <end position="28"/>
    </location>
</feature>
<dbReference type="Proteomes" id="UP000236488">
    <property type="component" value="Unassembled WGS sequence"/>
</dbReference>
<proteinExistence type="predicted"/>
<gene>
    <name evidence="2" type="ORF">C2L80_05845</name>
</gene>
<accession>A0A2K2U5N4</accession>
<keyword evidence="1" id="KW-1133">Transmembrane helix</keyword>
<evidence type="ECO:0000256" key="1">
    <source>
        <dbReference type="SAM" id="Phobius"/>
    </source>
</evidence>
<dbReference type="RefSeq" id="WP_103262837.1">
    <property type="nucleotide sequence ID" value="NZ_PPEL01000024.1"/>
</dbReference>
<evidence type="ECO:0000313" key="2">
    <source>
        <dbReference type="EMBL" id="PNV65584.1"/>
    </source>
</evidence>
<evidence type="ECO:0000313" key="3">
    <source>
        <dbReference type="Proteomes" id="UP000236488"/>
    </source>
</evidence>
<protein>
    <submittedName>
        <fullName evidence="2">Uncharacterized protein</fullName>
    </submittedName>
</protein>
<dbReference type="EMBL" id="PPEL01000024">
    <property type="protein sequence ID" value="PNV65584.1"/>
    <property type="molecule type" value="Genomic_DNA"/>
</dbReference>
<reference evidence="2 3" key="1">
    <citation type="journal article" date="2018" name="Int. J. Syst. Evol. Microbiol.">
        <title>Rubneribacter badeniensis gen. nov., sp. nov. and Enteroscipio rubneri gen. nov., sp. nov., new members of the Eggerthellaceae isolated from human faeces.</title>
        <authorList>
            <person name="Danylec N."/>
            <person name="Gobl A."/>
            <person name="Stoll D.A."/>
            <person name="Hetzer B."/>
            <person name="Kulling S.E."/>
            <person name="Huch M."/>
        </authorList>
    </citation>
    <scope>NUCLEOTIDE SEQUENCE [LARGE SCALE GENOMIC DNA]</scope>
    <source>
        <strain evidence="2 3">ResAG-85</strain>
    </source>
</reference>
<dbReference type="AlphaFoldDB" id="A0A2K2U5N4"/>
<sequence>MQDRAKMIGGAAFVQTLFWTWFFCLRYTTALEFDFRECAAMVGVSFAVAIGMALRSRFGGGRTPIAWGWWRAGHRLRRRGLPQRRA</sequence>